<accession>A0A365XUZ7</accession>
<dbReference type="SMART" id="SM00342">
    <property type="entry name" value="HTH_ARAC"/>
    <property type="match status" value="1"/>
</dbReference>
<gene>
    <name evidence="2" type="ORF">DF182_27260</name>
</gene>
<dbReference type="InterPro" id="IPR018060">
    <property type="entry name" value="HTH_AraC"/>
</dbReference>
<organism evidence="2 3">
    <name type="scientific">Chitinophaga flava</name>
    <dbReference type="NCBI Taxonomy" id="2259036"/>
    <lineage>
        <taxon>Bacteria</taxon>
        <taxon>Pseudomonadati</taxon>
        <taxon>Bacteroidota</taxon>
        <taxon>Chitinophagia</taxon>
        <taxon>Chitinophagales</taxon>
        <taxon>Chitinophagaceae</taxon>
        <taxon>Chitinophaga</taxon>
    </lineage>
</organism>
<protein>
    <submittedName>
        <fullName evidence="2">AraC family transcriptional regulator</fullName>
    </submittedName>
</protein>
<name>A0A365XUZ7_9BACT</name>
<dbReference type="PROSITE" id="PS01124">
    <property type="entry name" value="HTH_ARAC_FAMILY_2"/>
    <property type="match status" value="1"/>
</dbReference>
<evidence type="ECO:0000313" key="2">
    <source>
        <dbReference type="EMBL" id="RBL90169.1"/>
    </source>
</evidence>
<proteinExistence type="predicted"/>
<dbReference type="GO" id="GO:0043565">
    <property type="term" value="F:sequence-specific DNA binding"/>
    <property type="evidence" value="ECO:0007669"/>
    <property type="project" value="InterPro"/>
</dbReference>
<comment type="caution">
    <text evidence="2">The sequence shown here is derived from an EMBL/GenBank/DDBJ whole genome shotgun (WGS) entry which is preliminary data.</text>
</comment>
<dbReference type="Gene3D" id="1.10.10.60">
    <property type="entry name" value="Homeodomain-like"/>
    <property type="match status" value="1"/>
</dbReference>
<dbReference type="Pfam" id="PF12833">
    <property type="entry name" value="HTH_18"/>
    <property type="match status" value="1"/>
</dbReference>
<keyword evidence="3" id="KW-1185">Reference proteome</keyword>
<dbReference type="RefSeq" id="WP_113618920.1">
    <property type="nucleotide sequence ID" value="NZ_QFFJ01000002.1"/>
</dbReference>
<dbReference type="GO" id="GO:0003700">
    <property type="term" value="F:DNA-binding transcription factor activity"/>
    <property type="evidence" value="ECO:0007669"/>
    <property type="project" value="InterPro"/>
</dbReference>
<sequence length="270" mass="31372">MDQAYHHFSIPVTPDFESVFSHFYFAENTGDTAITKTLLPSYQTILVLIFGGKALLHSRQDTQLDIDQCIVLGPIKQAFDYTLLPGTRMLVANFKDDAFFRFFGNAASEKETPLHPDQLLEDNCFTDLWTVLSQIDQPDQQVIYILEFCRPYLQQQHPLSEKLAGFRDDTLNPIKAIAGATGQSERNIQLHHKKQFGYTAKERLRYQRFMKAIQHLQRQLTNGLTADWFELIDTCGYYDQSQLIHDFKHYLHLSPTQYIKFQEDICISQH</sequence>
<dbReference type="EMBL" id="QFFJ01000002">
    <property type="protein sequence ID" value="RBL90169.1"/>
    <property type="molecule type" value="Genomic_DNA"/>
</dbReference>
<reference evidence="2 3" key="1">
    <citation type="submission" date="2018-05" db="EMBL/GenBank/DDBJ databases">
        <title>Chitinophaga sp. K3CV102501T nov., isolated from isolated from a monsoon evergreen broad-leaved forest soil.</title>
        <authorList>
            <person name="Lv Y."/>
        </authorList>
    </citation>
    <scope>NUCLEOTIDE SEQUENCE [LARGE SCALE GENOMIC DNA]</scope>
    <source>
        <strain evidence="2 3">GDMCC 1.1325</strain>
    </source>
</reference>
<dbReference type="AlphaFoldDB" id="A0A365XUZ7"/>
<feature type="domain" description="HTH araC/xylS-type" evidence="1">
    <location>
        <begin position="174"/>
        <end position="261"/>
    </location>
</feature>
<dbReference type="OrthoDB" id="635259at2"/>
<dbReference type="Proteomes" id="UP000253410">
    <property type="component" value="Unassembled WGS sequence"/>
</dbReference>
<evidence type="ECO:0000259" key="1">
    <source>
        <dbReference type="PROSITE" id="PS01124"/>
    </source>
</evidence>
<evidence type="ECO:0000313" key="3">
    <source>
        <dbReference type="Proteomes" id="UP000253410"/>
    </source>
</evidence>